<reference evidence="1 2" key="1">
    <citation type="submission" date="2020-02" db="EMBL/GenBank/DDBJ databases">
        <title>Comparative genomics of sulfur disproportionating microorganisms.</title>
        <authorList>
            <person name="Ward L.M."/>
            <person name="Bertran E."/>
            <person name="Johnston D.T."/>
        </authorList>
    </citation>
    <scope>NUCLEOTIDE SEQUENCE [LARGE SCALE GENOMIC DNA]</scope>
    <source>
        <strain evidence="1 2">DSM 100025</strain>
    </source>
</reference>
<dbReference type="EMBL" id="JAAGRR010000149">
    <property type="protein sequence ID" value="NDY43312.1"/>
    <property type="molecule type" value="Genomic_DNA"/>
</dbReference>
<evidence type="ECO:0000313" key="2">
    <source>
        <dbReference type="Proteomes" id="UP000469346"/>
    </source>
</evidence>
<dbReference type="PANTHER" id="PTHR32305">
    <property type="match status" value="1"/>
</dbReference>
<comment type="caution">
    <text evidence="1">The sequence shown here is derived from an EMBL/GenBank/DDBJ whole genome shotgun (WGS) entry which is preliminary data.</text>
</comment>
<proteinExistence type="predicted"/>
<dbReference type="InterPro" id="IPR050708">
    <property type="entry name" value="T6SS_VgrG/RHS"/>
</dbReference>
<dbReference type="Proteomes" id="UP000469346">
    <property type="component" value="Unassembled WGS sequence"/>
</dbReference>
<gene>
    <name evidence="1" type="ORF">G3N55_10725</name>
</gene>
<dbReference type="PRINTS" id="PR00394">
    <property type="entry name" value="RHSPROTEIN"/>
</dbReference>
<evidence type="ECO:0000313" key="1">
    <source>
        <dbReference type="EMBL" id="NDY43312.1"/>
    </source>
</evidence>
<dbReference type="PANTHER" id="PTHR32305:SF15">
    <property type="entry name" value="PROTEIN RHSA-RELATED"/>
    <property type="match status" value="1"/>
</dbReference>
<protein>
    <submittedName>
        <fullName evidence="1">RHS repeat-associated core domain-containing protein</fullName>
    </submittedName>
</protein>
<sequence>MPCRLQKEEIVTLQVLDAKGKSKAEYEAFGRAHVAPAARATCNLRFPGQYFDQETGLHYNWHRYYDPSTGRYLTPDPIGLNGGMNLFLYAEANPINFTDPEWLRKFEPQNPSGCEYYKKRCEEGDDCSRDEYACKAYDCCKSFGENPTSNCIRGCLIAFDKRNCAHLEGEARKRCRRLAHWDCYDRCLGHGKGLKGLITGPPTQCLDAMDEVGGMGF</sequence>
<dbReference type="Gene3D" id="2.180.10.10">
    <property type="entry name" value="RHS repeat-associated core"/>
    <property type="match status" value="1"/>
</dbReference>
<keyword evidence="2" id="KW-1185">Reference proteome</keyword>
<name>A0A6N9TPV9_DISTH</name>
<dbReference type="AlphaFoldDB" id="A0A6N9TPV9"/>
<dbReference type="InterPro" id="IPR022385">
    <property type="entry name" value="Rhs_assc_core"/>
</dbReference>
<organism evidence="1 2">
    <name type="scientific">Dissulfurirhabdus thermomarina</name>
    <dbReference type="NCBI Taxonomy" id="1765737"/>
    <lineage>
        <taxon>Bacteria</taxon>
        <taxon>Deltaproteobacteria</taxon>
        <taxon>Dissulfurirhabdaceae</taxon>
        <taxon>Dissulfurirhabdus</taxon>
    </lineage>
</organism>
<accession>A0A6N9TPV9</accession>
<dbReference type="NCBIfam" id="TIGR03696">
    <property type="entry name" value="Rhs_assc_core"/>
    <property type="match status" value="1"/>
</dbReference>